<reference evidence="2" key="1">
    <citation type="submission" date="2022-11" db="UniProtKB">
        <authorList>
            <consortium name="WormBaseParasite"/>
        </authorList>
    </citation>
    <scope>IDENTIFICATION</scope>
</reference>
<dbReference type="Proteomes" id="UP000887579">
    <property type="component" value="Unplaced"/>
</dbReference>
<name>A0AC34F887_9BILA</name>
<evidence type="ECO:0000313" key="2">
    <source>
        <dbReference type="WBParaSite" id="ES5_v2.g12953.t1"/>
    </source>
</evidence>
<organism evidence="1 2">
    <name type="scientific">Panagrolaimus sp. ES5</name>
    <dbReference type="NCBI Taxonomy" id="591445"/>
    <lineage>
        <taxon>Eukaryota</taxon>
        <taxon>Metazoa</taxon>
        <taxon>Ecdysozoa</taxon>
        <taxon>Nematoda</taxon>
        <taxon>Chromadorea</taxon>
        <taxon>Rhabditida</taxon>
        <taxon>Tylenchina</taxon>
        <taxon>Panagrolaimomorpha</taxon>
        <taxon>Panagrolaimoidea</taxon>
        <taxon>Panagrolaimidae</taxon>
        <taxon>Panagrolaimus</taxon>
    </lineage>
</organism>
<dbReference type="WBParaSite" id="ES5_v2.g12953.t1">
    <property type="protein sequence ID" value="ES5_v2.g12953.t1"/>
    <property type="gene ID" value="ES5_v2.g12953"/>
</dbReference>
<proteinExistence type="predicted"/>
<protein>
    <submittedName>
        <fullName evidence="2">Uncharacterized protein</fullName>
    </submittedName>
</protein>
<evidence type="ECO:0000313" key="1">
    <source>
        <dbReference type="Proteomes" id="UP000887579"/>
    </source>
</evidence>
<sequence length="354" mass="40559">MQKKSQKVVEEKEKQISELKNLNNVQQNELILKAERKAKDLGDQLIKSQSNFLTAKVQAENWKSKSINIQAQLEALQKTTAEEKENCKKRVQKLKAENEQLLLTNANVKAEKEKVEKKLADFQLAATSKTLQLRKINDENHSKLNEALCDKNDTILTSFMEGPKWIVSKEICQAIYDSNPKLIDFLKHFTLRLFSPTEILLSERTLDSAKWKEAKAVIFHFFKPGDQKAVYVNLLQKEMQTKRYLARTKAYGHCVPNRRAIGFADTGKVYFFQLQANNNQWTPFADEECQVPAMFKTFENCLFGFPKDLPPPEFIVIVSLQKNVHGIYKFTSAGYLEGIFTKANNGGEKKASNN</sequence>
<accession>A0AC34F887</accession>